<comment type="similarity">
    <text evidence="2 15">Belongs to the cation transport ATPase (P-type) (TC 3.A.3) family. Type IB subfamily.</text>
</comment>
<evidence type="ECO:0000256" key="1">
    <source>
        <dbReference type="ARBA" id="ARBA00004651"/>
    </source>
</evidence>
<dbReference type="Gene3D" id="3.40.1110.10">
    <property type="entry name" value="Calcium-transporting ATPase, cytoplasmic domain N"/>
    <property type="match status" value="1"/>
</dbReference>
<dbReference type="NCBIfam" id="TIGR01494">
    <property type="entry name" value="ATPase_P-type"/>
    <property type="match status" value="1"/>
</dbReference>
<feature type="transmembrane region" description="Helical" evidence="15">
    <location>
        <begin position="150"/>
        <end position="171"/>
    </location>
</feature>
<dbReference type="GO" id="GO:0005524">
    <property type="term" value="F:ATP binding"/>
    <property type="evidence" value="ECO:0007669"/>
    <property type="project" value="UniProtKB-UniRule"/>
</dbReference>
<dbReference type="GO" id="GO:0005886">
    <property type="term" value="C:plasma membrane"/>
    <property type="evidence" value="ECO:0007669"/>
    <property type="project" value="UniProtKB-SubCell"/>
</dbReference>
<evidence type="ECO:0000259" key="16">
    <source>
        <dbReference type="PROSITE" id="PS50846"/>
    </source>
</evidence>
<evidence type="ECO:0000256" key="12">
    <source>
        <dbReference type="ARBA" id="ARBA00022989"/>
    </source>
</evidence>
<dbReference type="GO" id="GO:0016887">
    <property type="term" value="F:ATP hydrolysis activity"/>
    <property type="evidence" value="ECO:0007669"/>
    <property type="project" value="InterPro"/>
</dbReference>
<evidence type="ECO:0000256" key="5">
    <source>
        <dbReference type="ARBA" id="ARBA00022553"/>
    </source>
</evidence>
<dbReference type="PROSITE" id="PS01229">
    <property type="entry name" value="COF_2"/>
    <property type="match status" value="1"/>
</dbReference>
<dbReference type="KEGG" id="wma:WM2015_2754"/>
<dbReference type="InterPro" id="IPR059000">
    <property type="entry name" value="ATPase_P-type_domA"/>
</dbReference>
<dbReference type="PROSITE" id="PS50846">
    <property type="entry name" value="HMA_2"/>
    <property type="match status" value="1"/>
</dbReference>
<dbReference type="GO" id="GO:0043682">
    <property type="term" value="F:P-type divalent copper transporter activity"/>
    <property type="evidence" value="ECO:0007669"/>
    <property type="project" value="TreeGrafter"/>
</dbReference>
<dbReference type="PANTHER" id="PTHR43520">
    <property type="entry name" value="ATP7, ISOFORM B"/>
    <property type="match status" value="1"/>
</dbReference>
<keyword evidence="7 15" id="KW-0479">Metal-binding</keyword>
<keyword evidence="9 15" id="KW-0067">ATP-binding</keyword>
<evidence type="ECO:0000256" key="9">
    <source>
        <dbReference type="ARBA" id="ARBA00022840"/>
    </source>
</evidence>
<organism evidence="17 18">
    <name type="scientific">Wenzhouxiangella marina</name>
    <dbReference type="NCBI Taxonomy" id="1579979"/>
    <lineage>
        <taxon>Bacteria</taxon>
        <taxon>Pseudomonadati</taxon>
        <taxon>Pseudomonadota</taxon>
        <taxon>Gammaproteobacteria</taxon>
        <taxon>Chromatiales</taxon>
        <taxon>Wenzhouxiangellaceae</taxon>
        <taxon>Wenzhouxiangella</taxon>
    </lineage>
</organism>
<dbReference type="SUPFAM" id="SSF55008">
    <property type="entry name" value="HMA, heavy metal-associated domain"/>
    <property type="match status" value="1"/>
</dbReference>
<reference evidence="17 18" key="1">
    <citation type="submission" date="2015-07" db="EMBL/GenBank/DDBJ databases">
        <authorList>
            <person name="Noorani M."/>
        </authorList>
    </citation>
    <scope>NUCLEOTIDE SEQUENCE [LARGE SCALE GENOMIC DNA]</scope>
    <source>
        <strain evidence="17 18">KCTC 42284</strain>
    </source>
</reference>
<dbReference type="Gene3D" id="3.30.70.100">
    <property type="match status" value="1"/>
</dbReference>
<evidence type="ECO:0000256" key="13">
    <source>
        <dbReference type="ARBA" id="ARBA00023065"/>
    </source>
</evidence>
<evidence type="ECO:0000256" key="7">
    <source>
        <dbReference type="ARBA" id="ARBA00022723"/>
    </source>
</evidence>
<keyword evidence="8 15" id="KW-0547">Nucleotide-binding</keyword>
<dbReference type="Pfam" id="PF12156">
    <property type="entry name" value="ATPase-cat_bd"/>
    <property type="match status" value="1"/>
</dbReference>
<dbReference type="InterPro" id="IPR036412">
    <property type="entry name" value="HAD-like_sf"/>
</dbReference>
<dbReference type="InterPro" id="IPR036163">
    <property type="entry name" value="HMA_dom_sf"/>
</dbReference>
<evidence type="ECO:0000256" key="3">
    <source>
        <dbReference type="ARBA" id="ARBA00022448"/>
    </source>
</evidence>
<keyword evidence="14 15" id="KW-0472">Membrane</keyword>
<evidence type="ECO:0000256" key="14">
    <source>
        <dbReference type="ARBA" id="ARBA00023136"/>
    </source>
</evidence>
<dbReference type="Pfam" id="PF00122">
    <property type="entry name" value="E1-E2_ATPase"/>
    <property type="match status" value="1"/>
</dbReference>
<dbReference type="EMBL" id="CP012154">
    <property type="protein sequence ID" value="AKS43111.1"/>
    <property type="molecule type" value="Genomic_DNA"/>
</dbReference>
<dbReference type="CDD" id="cd02079">
    <property type="entry name" value="P-type_ATPase_HM"/>
    <property type="match status" value="1"/>
</dbReference>
<keyword evidence="18" id="KW-1185">Reference proteome</keyword>
<comment type="subcellular location">
    <subcellularLocation>
        <location evidence="1">Cell membrane</location>
        <topology evidence="1">Multi-pass membrane protein</topology>
    </subcellularLocation>
</comment>
<evidence type="ECO:0000256" key="2">
    <source>
        <dbReference type="ARBA" id="ARBA00006024"/>
    </source>
</evidence>
<dbReference type="Pfam" id="PF00702">
    <property type="entry name" value="Hydrolase"/>
    <property type="match status" value="1"/>
</dbReference>
<evidence type="ECO:0000256" key="10">
    <source>
        <dbReference type="ARBA" id="ARBA00022842"/>
    </source>
</evidence>
<dbReference type="Gene3D" id="3.40.50.1000">
    <property type="entry name" value="HAD superfamily/HAD-like"/>
    <property type="match status" value="1"/>
</dbReference>
<dbReference type="STRING" id="1579979.WM2015_2754"/>
<evidence type="ECO:0000313" key="17">
    <source>
        <dbReference type="EMBL" id="AKS43111.1"/>
    </source>
</evidence>
<dbReference type="SUPFAM" id="SSF81665">
    <property type="entry name" value="Calcium ATPase, transmembrane domain M"/>
    <property type="match status" value="1"/>
</dbReference>
<dbReference type="PANTHER" id="PTHR43520:SF5">
    <property type="entry name" value="CATION-TRANSPORTING P-TYPE ATPASE-RELATED"/>
    <property type="match status" value="1"/>
</dbReference>
<feature type="transmembrane region" description="Helical" evidence="15">
    <location>
        <begin position="424"/>
        <end position="447"/>
    </location>
</feature>
<dbReference type="Gene3D" id="2.70.150.10">
    <property type="entry name" value="Calcium-transporting ATPase, cytoplasmic transduction domain A"/>
    <property type="match status" value="1"/>
</dbReference>
<dbReference type="Proteomes" id="UP000066624">
    <property type="component" value="Chromosome"/>
</dbReference>
<dbReference type="InterPro" id="IPR018303">
    <property type="entry name" value="ATPase_P-typ_P_site"/>
</dbReference>
<feature type="transmembrane region" description="Helical" evidence="15">
    <location>
        <begin position="216"/>
        <end position="239"/>
    </location>
</feature>
<keyword evidence="4 15" id="KW-1003">Cell membrane</keyword>
<keyword evidence="5" id="KW-0597">Phosphoprotein</keyword>
<name>A0A0K0XZR3_9GAMM</name>
<dbReference type="PRINTS" id="PR00943">
    <property type="entry name" value="CUATPASE"/>
</dbReference>
<accession>A0A0K0XZR3</accession>
<keyword evidence="6 15" id="KW-0812">Transmembrane</keyword>
<dbReference type="InterPro" id="IPR023214">
    <property type="entry name" value="HAD_sf"/>
</dbReference>
<evidence type="ECO:0000256" key="4">
    <source>
        <dbReference type="ARBA" id="ARBA00022475"/>
    </source>
</evidence>
<evidence type="ECO:0000256" key="15">
    <source>
        <dbReference type="RuleBase" id="RU362081"/>
    </source>
</evidence>
<feature type="transmembrane region" description="Helical" evidence="15">
    <location>
        <begin position="245"/>
        <end position="263"/>
    </location>
</feature>
<evidence type="ECO:0000256" key="11">
    <source>
        <dbReference type="ARBA" id="ARBA00022967"/>
    </source>
</evidence>
<keyword evidence="12 15" id="KW-1133">Transmembrane helix</keyword>
<keyword evidence="10" id="KW-0460">Magnesium</keyword>
<dbReference type="NCBIfam" id="TIGR01512">
    <property type="entry name" value="ATPase-IB2_Cd"/>
    <property type="match status" value="1"/>
</dbReference>
<dbReference type="InterPro" id="IPR021993">
    <property type="entry name" value="ATPase-cat-bd"/>
</dbReference>
<dbReference type="InterPro" id="IPR006121">
    <property type="entry name" value="HMA_dom"/>
</dbReference>
<dbReference type="AlphaFoldDB" id="A0A0K0XZR3"/>
<dbReference type="InterPro" id="IPR001757">
    <property type="entry name" value="P_typ_ATPase"/>
</dbReference>
<keyword evidence="13" id="KW-0406">Ion transport</keyword>
<dbReference type="Pfam" id="PF00403">
    <property type="entry name" value="HMA"/>
    <property type="match status" value="1"/>
</dbReference>
<proteinExistence type="inferred from homology"/>
<dbReference type="InterPro" id="IPR027256">
    <property type="entry name" value="P-typ_ATPase_IB"/>
</dbReference>
<dbReference type="InterPro" id="IPR008250">
    <property type="entry name" value="ATPase_P-typ_transduc_dom_A_sf"/>
</dbReference>
<evidence type="ECO:0000313" key="18">
    <source>
        <dbReference type="Proteomes" id="UP000066624"/>
    </source>
</evidence>
<dbReference type="NCBIfam" id="TIGR01525">
    <property type="entry name" value="ATPase-IB_hvy"/>
    <property type="match status" value="1"/>
</dbReference>
<dbReference type="SUPFAM" id="SSF56784">
    <property type="entry name" value="HAD-like"/>
    <property type="match status" value="1"/>
</dbReference>
<evidence type="ECO:0000256" key="6">
    <source>
        <dbReference type="ARBA" id="ARBA00022692"/>
    </source>
</evidence>
<dbReference type="GO" id="GO:0055070">
    <property type="term" value="P:copper ion homeostasis"/>
    <property type="evidence" value="ECO:0007669"/>
    <property type="project" value="TreeGrafter"/>
</dbReference>
<evidence type="ECO:0000256" key="8">
    <source>
        <dbReference type="ARBA" id="ARBA00022741"/>
    </source>
</evidence>
<keyword evidence="11" id="KW-1278">Translocase</keyword>
<dbReference type="GO" id="GO:0005507">
    <property type="term" value="F:copper ion binding"/>
    <property type="evidence" value="ECO:0007669"/>
    <property type="project" value="TreeGrafter"/>
</dbReference>
<sequence>MCCHGCQTVAQLIDRAGLDRYYDFRDALPERPEREPVGAETFLAWDRDAVYDHHAMRDCNGHYQLPLVLENVHCAACAWLIRRFVGSLPGVIDLQVDIADGRAQLLLDKDRTPLSEVAGRLASLGYRPHLDSPDASLDRDREQRREMLKALVVAGLGMMQVMSYALAGYIGAFQDIDPTSERFFQLISMVVAVPVALYSGRIFYRAAWRTLASGRMGMDVPVALAMLLALGSSIVITWLDAGETYFDSVVMFIFFLLLGRYAVLVARQKAGRLHSALARALPTQVRRLTPDGAELVSLVELASGDRVQITSGETVAADGRVLRGEAQVDEALLSGESIPRRRVPGDTVLAGSLVRDGQIEITVEQLGQGTALAGIVRLLDQARQFRPRLAQLADRIAGAFVAFVLTAAAISAIAWTFVDPAHALPVALAVLVVSCPCALALGTPVALASATRGMARLGVLIHRPDALEALPKISHLVFDKTGTLTRSDPELVETRLEAGLDADQARRLAGRLERVSRHPLASAFAPFDDGAPVEQAQAVASQGVQGRIDGVEYRLGRPAFVGEALEARPVEPGPGQWLALADGQQLLAWFRVELRLRDGAEDLIEQLHRDGKTLVLASGDRAANVQALAERLGIEHWHAEQSPADKLALVRSLQAEGHRVAMIGDGINDAPVLAGADVSMALAEGADIARTQADLVITGQGLQRLAAALALAPKVRRIIAENLAWALLYNLTALPFAAFGLIPPWAAAIGMSASSLLVVLNARRLGRS</sequence>
<dbReference type="InterPro" id="IPR023299">
    <property type="entry name" value="ATPase_P-typ_cyto_dom_N"/>
</dbReference>
<keyword evidence="3" id="KW-0813">Transport</keyword>
<protein>
    <submittedName>
        <fullName evidence="17">Heavy metal translocating P-type ATPase</fullName>
    </submittedName>
</protein>
<dbReference type="PROSITE" id="PS00154">
    <property type="entry name" value="ATPASE_E1_E2"/>
    <property type="match status" value="1"/>
</dbReference>
<feature type="transmembrane region" description="Helical" evidence="15">
    <location>
        <begin position="396"/>
        <end position="418"/>
    </location>
</feature>
<dbReference type="SUPFAM" id="SSF81653">
    <property type="entry name" value="Calcium ATPase, transduction domain A"/>
    <property type="match status" value="1"/>
</dbReference>
<feature type="domain" description="HMA" evidence="16">
    <location>
        <begin position="63"/>
        <end position="129"/>
    </location>
</feature>
<dbReference type="InterPro" id="IPR023298">
    <property type="entry name" value="ATPase_P-typ_TM_dom_sf"/>
</dbReference>
<gene>
    <name evidence="17" type="ORF">WM2015_2754</name>
</gene>
<dbReference type="CDD" id="cd00371">
    <property type="entry name" value="HMA"/>
    <property type="match status" value="1"/>
</dbReference>
<feature type="transmembrane region" description="Helical" evidence="15">
    <location>
        <begin position="183"/>
        <end position="204"/>
    </location>
</feature>
<feature type="transmembrane region" description="Helical" evidence="15">
    <location>
        <begin position="723"/>
        <end position="739"/>
    </location>
</feature>
<dbReference type="PRINTS" id="PR00119">
    <property type="entry name" value="CATATPASE"/>
</dbReference>
<dbReference type="PATRIC" id="fig|1579979.3.peg.2814"/>
<dbReference type="NCBIfam" id="TIGR01511">
    <property type="entry name" value="ATPase-IB1_Cu"/>
    <property type="match status" value="1"/>
</dbReference>